<comment type="caution">
    <text evidence="1">The sequence shown here is derived from an EMBL/GenBank/DDBJ whole genome shotgun (WGS) entry which is preliminary data.</text>
</comment>
<dbReference type="OrthoDB" id="26670at2"/>
<reference evidence="1" key="1">
    <citation type="submission" date="2018-12" db="EMBL/GenBank/DDBJ databases">
        <authorList>
            <person name="Will S."/>
            <person name="Neumann-Schaal M."/>
            <person name="Henke P."/>
        </authorList>
    </citation>
    <scope>NUCLEOTIDE SEQUENCE</scope>
    <source>
        <strain evidence="1">PCC 7102</strain>
    </source>
</reference>
<reference evidence="1" key="2">
    <citation type="journal article" date="2019" name="Genome Biol. Evol.">
        <title>Day and night: Metabolic profiles and evolutionary relationships of six axenic non-marine cyanobacteria.</title>
        <authorList>
            <person name="Will S.E."/>
            <person name="Henke P."/>
            <person name="Boedeker C."/>
            <person name="Huang S."/>
            <person name="Brinkmann H."/>
            <person name="Rohde M."/>
            <person name="Jarek M."/>
            <person name="Friedl T."/>
            <person name="Seufert S."/>
            <person name="Schumacher M."/>
            <person name="Overmann J."/>
            <person name="Neumann-Schaal M."/>
            <person name="Petersen J."/>
        </authorList>
    </citation>
    <scope>NUCLEOTIDE SEQUENCE [LARGE SCALE GENOMIC DNA]</scope>
    <source>
        <strain evidence="1">PCC 7102</strain>
    </source>
</reference>
<evidence type="ECO:0000313" key="2">
    <source>
        <dbReference type="Proteomes" id="UP000271624"/>
    </source>
</evidence>
<proteinExistence type="predicted"/>
<keyword evidence="2" id="KW-1185">Reference proteome</keyword>
<dbReference type="RefSeq" id="WP_127083817.1">
    <property type="nucleotide sequence ID" value="NZ_RSCL01000014.1"/>
</dbReference>
<gene>
    <name evidence="1" type="ORF">DSM106972_055520</name>
</gene>
<sequence>MNTVTKHYHVGEDGILHLDVPIGLSNVELEVTVTFQLITPISQNVGKKAKGWAPGFFEETYGICKDDPIVIDSEGIIEDVE</sequence>
<dbReference type="EMBL" id="RSCL01000014">
    <property type="protein sequence ID" value="RUT03244.1"/>
    <property type="molecule type" value="Genomic_DNA"/>
</dbReference>
<accession>A0A3S1CKC5</accession>
<organism evidence="1 2">
    <name type="scientific">Dulcicalothrix desertica PCC 7102</name>
    <dbReference type="NCBI Taxonomy" id="232991"/>
    <lineage>
        <taxon>Bacteria</taxon>
        <taxon>Bacillati</taxon>
        <taxon>Cyanobacteriota</taxon>
        <taxon>Cyanophyceae</taxon>
        <taxon>Nostocales</taxon>
        <taxon>Calotrichaceae</taxon>
        <taxon>Dulcicalothrix</taxon>
    </lineage>
</organism>
<name>A0A3S1CKC5_9CYAN</name>
<protein>
    <submittedName>
        <fullName evidence="1">Uncharacterized protein</fullName>
    </submittedName>
</protein>
<dbReference type="AlphaFoldDB" id="A0A3S1CKC5"/>
<evidence type="ECO:0000313" key="1">
    <source>
        <dbReference type="EMBL" id="RUT03244.1"/>
    </source>
</evidence>
<dbReference type="Proteomes" id="UP000271624">
    <property type="component" value="Unassembled WGS sequence"/>
</dbReference>